<protein>
    <submittedName>
        <fullName evidence="1">Uncharacterized protein</fullName>
    </submittedName>
</protein>
<gene>
    <name evidence="1" type="ORF">KFE25_009647</name>
</gene>
<proteinExistence type="predicted"/>
<evidence type="ECO:0000313" key="2">
    <source>
        <dbReference type="Proteomes" id="UP000751190"/>
    </source>
</evidence>
<sequence length="125" mass="13559">MATPRSLEKSVDAAHEYFEEIARVNPTCQPGSSLCHIGHNEAMGGPAFGIGEDHDEKHSYDFIMNPKTHTPNWFDTVAFGGAAGVTNVLSKMVPGMEGLMKGNFGLLPCDNPMNRQTCQNYDDAA</sequence>
<name>A0A8J5XY76_DIALT</name>
<evidence type="ECO:0000313" key="1">
    <source>
        <dbReference type="EMBL" id="KAG8471226.1"/>
    </source>
</evidence>
<organism evidence="1 2">
    <name type="scientific">Diacronema lutheri</name>
    <name type="common">Unicellular marine alga</name>
    <name type="synonym">Monochrysis lutheri</name>
    <dbReference type="NCBI Taxonomy" id="2081491"/>
    <lineage>
        <taxon>Eukaryota</taxon>
        <taxon>Haptista</taxon>
        <taxon>Haptophyta</taxon>
        <taxon>Pavlovophyceae</taxon>
        <taxon>Pavlovales</taxon>
        <taxon>Pavlovaceae</taxon>
        <taxon>Diacronema</taxon>
    </lineage>
</organism>
<keyword evidence="2" id="KW-1185">Reference proteome</keyword>
<dbReference type="EMBL" id="JAGTXO010000001">
    <property type="protein sequence ID" value="KAG8471226.1"/>
    <property type="molecule type" value="Genomic_DNA"/>
</dbReference>
<comment type="caution">
    <text evidence="1">The sequence shown here is derived from an EMBL/GenBank/DDBJ whole genome shotgun (WGS) entry which is preliminary data.</text>
</comment>
<dbReference type="AlphaFoldDB" id="A0A8J5XY76"/>
<dbReference type="Proteomes" id="UP000751190">
    <property type="component" value="Unassembled WGS sequence"/>
</dbReference>
<accession>A0A8J5XY76</accession>
<reference evidence="1" key="1">
    <citation type="submission" date="2021-05" db="EMBL/GenBank/DDBJ databases">
        <title>The genome of the haptophyte Pavlova lutheri (Diacronema luteri, Pavlovales) - a model for lipid biosynthesis in eukaryotic algae.</title>
        <authorList>
            <person name="Hulatt C.J."/>
            <person name="Posewitz M.C."/>
        </authorList>
    </citation>
    <scope>NUCLEOTIDE SEQUENCE</scope>
    <source>
        <strain evidence="1">NIVA-4/92</strain>
    </source>
</reference>